<feature type="transmembrane region" description="Helical" evidence="9">
    <location>
        <begin position="268"/>
        <end position="287"/>
    </location>
</feature>
<dbReference type="PANTHER" id="PTHR11003:SF334">
    <property type="entry name" value="FI03418P"/>
    <property type="match status" value="1"/>
</dbReference>
<organism evidence="11 12">
    <name type="scientific">Larinioides sclopetarius</name>
    <dbReference type="NCBI Taxonomy" id="280406"/>
    <lineage>
        <taxon>Eukaryota</taxon>
        <taxon>Metazoa</taxon>
        <taxon>Ecdysozoa</taxon>
        <taxon>Arthropoda</taxon>
        <taxon>Chelicerata</taxon>
        <taxon>Arachnida</taxon>
        <taxon>Araneae</taxon>
        <taxon>Araneomorphae</taxon>
        <taxon>Entelegynae</taxon>
        <taxon>Araneoidea</taxon>
        <taxon>Araneidae</taxon>
        <taxon>Larinioides</taxon>
    </lineage>
</organism>
<reference evidence="11 12" key="1">
    <citation type="submission" date="2024-04" db="EMBL/GenBank/DDBJ databases">
        <authorList>
            <person name="Rising A."/>
            <person name="Reimegard J."/>
            <person name="Sonavane S."/>
            <person name="Akerstrom W."/>
            <person name="Nylinder S."/>
            <person name="Hedman E."/>
            <person name="Kallberg Y."/>
        </authorList>
    </citation>
    <scope>NUCLEOTIDE SEQUENCE [LARGE SCALE GENOMIC DNA]</scope>
</reference>
<keyword evidence="3 8" id="KW-0812">Transmembrane</keyword>
<comment type="similarity">
    <text evidence="8">Belongs to the two pore domain potassium channel (TC 1.A.1.8) family.</text>
</comment>
<evidence type="ECO:0000313" key="12">
    <source>
        <dbReference type="Proteomes" id="UP001497382"/>
    </source>
</evidence>
<dbReference type="InterPro" id="IPR013099">
    <property type="entry name" value="K_chnl_dom"/>
</dbReference>
<name>A0AAV2BNU5_9ARAC</name>
<dbReference type="Pfam" id="PF07885">
    <property type="entry name" value="Ion_trans_2"/>
    <property type="match status" value="2"/>
</dbReference>
<feature type="domain" description="Potassium channel" evidence="10">
    <location>
        <begin position="247"/>
        <end position="330"/>
    </location>
</feature>
<accession>A0AAV2BNU5</accession>
<dbReference type="GO" id="GO:0022841">
    <property type="term" value="F:potassium ion leak channel activity"/>
    <property type="evidence" value="ECO:0007669"/>
    <property type="project" value="TreeGrafter"/>
</dbReference>
<feature type="domain" description="Potassium channel" evidence="10">
    <location>
        <begin position="115"/>
        <end position="180"/>
    </location>
</feature>
<keyword evidence="5 8" id="KW-0406">Ion transport</keyword>
<evidence type="ECO:0000256" key="3">
    <source>
        <dbReference type="ARBA" id="ARBA00022692"/>
    </source>
</evidence>
<dbReference type="GO" id="GO:0005886">
    <property type="term" value="C:plasma membrane"/>
    <property type="evidence" value="ECO:0007669"/>
    <property type="project" value="TreeGrafter"/>
</dbReference>
<keyword evidence="6 9" id="KW-0472">Membrane</keyword>
<evidence type="ECO:0000256" key="7">
    <source>
        <dbReference type="ARBA" id="ARBA00023303"/>
    </source>
</evidence>
<feature type="transmembrane region" description="Helical" evidence="9">
    <location>
        <begin position="18"/>
        <end position="44"/>
    </location>
</feature>
<keyword evidence="12" id="KW-1185">Reference proteome</keyword>
<evidence type="ECO:0000256" key="9">
    <source>
        <dbReference type="SAM" id="Phobius"/>
    </source>
</evidence>
<dbReference type="EMBL" id="CAXIEN010000419">
    <property type="protein sequence ID" value="CAL1297269.1"/>
    <property type="molecule type" value="Genomic_DNA"/>
</dbReference>
<dbReference type="GO" id="GO:0030322">
    <property type="term" value="P:stabilization of membrane potential"/>
    <property type="evidence" value="ECO:0007669"/>
    <property type="project" value="TreeGrafter"/>
</dbReference>
<feature type="transmembrane region" description="Helical" evidence="9">
    <location>
        <begin position="240"/>
        <end position="261"/>
    </location>
</feature>
<dbReference type="GO" id="GO:0015271">
    <property type="term" value="F:outward rectifier potassium channel activity"/>
    <property type="evidence" value="ECO:0007669"/>
    <property type="project" value="TreeGrafter"/>
</dbReference>
<evidence type="ECO:0000313" key="11">
    <source>
        <dbReference type="EMBL" id="CAL1297269.1"/>
    </source>
</evidence>
<feature type="transmembrane region" description="Helical" evidence="9">
    <location>
        <begin position="302"/>
        <end position="325"/>
    </location>
</feature>
<dbReference type="PRINTS" id="PR01333">
    <property type="entry name" value="2POREKCHANEL"/>
</dbReference>
<keyword evidence="7 8" id="KW-0407">Ion channel</keyword>
<dbReference type="SUPFAM" id="SSF81324">
    <property type="entry name" value="Voltage-gated potassium channels"/>
    <property type="match status" value="2"/>
</dbReference>
<dbReference type="Proteomes" id="UP001497382">
    <property type="component" value="Unassembled WGS sequence"/>
</dbReference>
<evidence type="ECO:0000256" key="5">
    <source>
        <dbReference type="ARBA" id="ARBA00023065"/>
    </source>
</evidence>
<evidence type="ECO:0000256" key="8">
    <source>
        <dbReference type="RuleBase" id="RU003857"/>
    </source>
</evidence>
<feature type="transmembrane region" description="Helical" evidence="9">
    <location>
        <begin position="156"/>
        <end position="176"/>
    </location>
</feature>
<protein>
    <recommendedName>
        <fullName evidence="10">Potassium channel domain-containing protein</fullName>
    </recommendedName>
</protein>
<evidence type="ECO:0000259" key="10">
    <source>
        <dbReference type="Pfam" id="PF07885"/>
    </source>
</evidence>
<gene>
    <name evidence="11" type="ORF">LARSCL_LOCUS20213</name>
</gene>
<dbReference type="AlphaFoldDB" id="A0AAV2BNU5"/>
<dbReference type="Gene3D" id="1.10.287.70">
    <property type="match status" value="1"/>
</dbReference>
<feature type="transmembrane region" description="Helical" evidence="9">
    <location>
        <begin position="126"/>
        <end position="144"/>
    </location>
</feature>
<keyword evidence="2 8" id="KW-0813">Transport</keyword>
<evidence type="ECO:0000256" key="1">
    <source>
        <dbReference type="ARBA" id="ARBA00004141"/>
    </source>
</evidence>
<keyword evidence="4 9" id="KW-1133">Transmembrane helix</keyword>
<evidence type="ECO:0000256" key="2">
    <source>
        <dbReference type="ARBA" id="ARBA00022448"/>
    </source>
</evidence>
<proteinExistence type="inferred from homology"/>
<evidence type="ECO:0000256" key="4">
    <source>
        <dbReference type="ARBA" id="ARBA00022989"/>
    </source>
</evidence>
<evidence type="ECO:0000256" key="6">
    <source>
        <dbReference type="ARBA" id="ARBA00023136"/>
    </source>
</evidence>
<sequence>MGDEEEQRPQSQRSCGKLILRLLFSHVGLFLLVCLYAGFGAWLFSTVEHEYENFLRKERYIRSIDVNDSIAYLSSLFYYLKDKVDQEEWDARVYRELKDLDRFIVGAVKNFSYDSTMDMENWDREWSFGNGLLYSVTILTTIGYGHVTPKTQVGKIVTILYSLIGIPLTLIFLANIGDLMASFFRYAYSRLCCRWCRGTRRRCEYTPEAVAQMGGRLPTLSTDVIGEETYMPTSQIQIPILLNLMFISLFILLGAVIFAFLEGWDMLSSGYFTFITLTTIGFGDYFPGKAFQGYKGSITKTLTLMGTCFYMMLGMALVSMCINLMQEQLTAKVKWVANEIGLIKQPDIPDTDEAKPLTTISAIDATSRSNLLE</sequence>
<comment type="subcellular location">
    <subcellularLocation>
        <location evidence="1">Membrane</location>
        <topology evidence="1">Multi-pass membrane protein</topology>
    </subcellularLocation>
</comment>
<comment type="caution">
    <text evidence="11">The sequence shown here is derived from an EMBL/GenBank/DDBJ whole genome shotgun (WGS) entry which is preliminary data.</text>
</comment>
<dbReference type="PANTHER" id="PTHR11003">
    <property type="entry name" value="POTASSIUM CHANNEL, SUBFAMILY K"/>
    <property type="match status" value="1"/>
</dbReference>
<dbReference type="InterPro" id="IPR003280">
    <property type="entry name" value="2pore_dom_K_chnl"/>
</dbReference>